<feature type="coiled-coil region" evidence="1">
    <location>
        <begin position="318"/>
        <end position="403"/>
    </location>
</feature>
<comment type="caution">
    <text evidence="3">The sequence shown here is derived from an EMBL/GenBank/DDBJ whole genome shotgun (WGS) entry which is preliminary data.</text>
</comment>
<reference evidence="3 4" key="1">
    <citation type="submission" date="2018-11" db="EMBL/GenBank/DDBJ databases">
        <title>Genome sequencing and assembly of Anaerosphaera sp. nov., GS7-6-2.</title>
        <authorList>
            <person name="Rettenmaier R."/>
            <person name="Liebl W."/>
            <person name="Zverlov V."/>
        </authorList>
    </citation>
    <scope>NUCLEOTIDE SEQUENCE [LARGE SCALE GENOMIC DNA]</scope>
    <source>
        <strain evidence="3 4">GS7-6-2</strain>
    </source>
</reference>
<evidence type="ECO:0000313" key="3">
    <source>
        <dbReference type="EMBL" id="RVU55874.1"/>
    </source>
</evidence>
<gene>
    <name evidence="3" type="ORF">EF514_01285</name>
</gene>
<dbReference type="RefSeq" id="WP_127723007.1">
    <property type="nucleotide sequence ID" value="NZ_RLIH01000001.1"/>
</dbReference>
<dbReference type="EMBL" id="RLIH01000001">
    <property type="protein sequence ID" value="RVU55874.1"/>
    <property type="molecule type" value="Genomic_DNA"/>
</dbReference>
<organism evidence="3 4">
    <name type="scientific">Anaerosphaera multitolerans</name>
    <dbReference type="NCBI Taxonomy" id="2487351"/>
    <lineage>
        <taxon>Bacteria</taxon>
        <taxon>Bacillati</taxon>
        <taxon>Bacillota</taxon>
        <taxon>Tissierellia</taxon>
        <taxon>Tissierellales</taxon>
        <taxon>Peptoniphilaceae</taxon>
        <taxon>Anaerosphaera</taxon>
    </lineage>
</organism>
<proteinExistence type="predicted"/>
<feature type="domain" description="DUF2326" evidence="2">
    <location>
        <begin position="428"/>
        <end position="542"/>
    </location>
</feature>
<dbReference type="Gene3D" id="3.40.50.300">
    <property type="entry name" value="P-loop containing nucleotide triphosphate hydrolases"/>
    <property type="match status" value="1"/>
</dbReference>
<keyword evidence="1" id="KW-0175">Coiled coil</keyword>
<name>A0A437SAN9_9FIRM</name>
<evidence type="ECO:0000313" key="4">
    <source>
        <dbReference type="Proteomes" id="UP000288812"/>
    </source>
</evidence>
<feature type="coiled-coil region" evidence="1">
    <location>
        <begin position="170"/>
        <end position="197"/>
    </location>
</feature>
<dbReference type="InterPro" id="IPR027417">
    <property type="entry name" value="P-loop_NTPase"/>
</dbReference>
<dbReference type="InterPro" id="IPR018760">
    <property type="entry name" value="DUF2326"/>
</dbReference>
<evidence type="ECO:0000259" key="2">
    <source>
        <dbReference type="Pfam" id="PF10088"/>
    </source>
</evidence>
<protein>
    <submittedName>
        <fullName evidence="3">DUF2326 domain-containing protein</fullName>
    </submittedName>
</protein>
<sequence length="548" mass="63673">MLKKISCELFKVNGQKRRPIRFHKGLNIILGGGTGVNSIGKSTMLLIIDFVFGGNTYLSSDAVKQLGNHNIEFVFEFDSIEYRFVRSTAQANSIIRVDENDNILNEIDLQDFTDWLCKKYKMDLPGLKFRNTISRFFRIYGKKNYDEFRPLQDTGQSENQEKAIRVLVALYNQYAEIEAFEQQLKTAEARIDAFRKARRYQFIPSAVDGMKKYEENIQIISELKRKKSELELSGDQSFSEEEVKKAEQTNELRMAIQDARRKLRHKENDLHLINLNLTQGVYPTEADLKNLQEFFPEANLAKILDVERFHNKIQAILHDELEAEQEKIKEEIQPLREVIESLQKELENIQPSMAFSQEFLNTYTELDRRIHKLEDENEAFETRNRLQNEKKQASDRLKSQTGMVLNEINSKVNSSMAEISDVVSQGLDNPPVLNIKEYNSYSFETPKDTGTGTNFKGMLIYDLATLRNTVLPAMAHDSLLFVNISYETVERILQLYANETDKQIFIAFDRADSYDREAQDIVKKNTVLKLDNDEEALFGWKWSRKETP</sequence>
<evidence type="ECO:0000256" key="1">
    <source>
        <dbReference type="SAM" id="Coils"/>
    </source>
</evidence>
<dbReference type="Proteomes" id="UP000288812">
    <property type="component" value="Unassembled WGS sequence"/>
</dbReference>
<dbReference type="Pfam" id="PF10088">
    <property type="entry name" value="DUF2326"/>
    <property type="match status" value="1"/>
</dbReference>
<dbReference type="OrthoDB" id="9815945at2"/>
<keyword evidence="4" id="KW-1185">Reference proteome</keyword>
<accession>A0A437SAN9</accession>
<feature type="coiled-coil region" evidence="1">
    <location>
        <begin position="249"/>
        <end position="276"/>
    </location>
</feature>
<dbReference type="AlphaFoldDB" id="A0A437SAN9"/>